<gene>
    <name evidence="1" type="ORF">K6K13_12695</name>
</gene>
<organism evidence="1 2">
    <name type="scientific">Symbiopectobacterium purcellii</name>
    <dbReference type="NCBI Taxonomy" id="2871826"/>
    <lineage>
        <taxon>Bacteria</taxon>
        <taxon>Pseudomonadati</taxon>
        <taxon>Pseudomonadota</taxon>
        <taxon>Gammaproteobacteria</taxon>
        <taxon>Enterobacterales</taxon>
        <taxon>Enterobacteriaceae</taxon>
    </lineage>
</organism>
<evidence type="ECO:0008006" key="3">
    <source>
        <dbReference type="Google" id="ProtNLM"/>
    </source>
</evidence>
<sequence length="125" mass="14321">MSDLKGEAMCVAADFSKAIFLIENLDEPWGIKDAESRHVYLNHAARRYTNTPKNFSVEGLYDIEFPTAWHELYFDLIKNDQDTMRSRKSTSVLEVHCWNGNHKPIASISTKIPLYDDVNKCIGVL</sequence>
<name>A0ABX9AIY7_9ENTR</name>
<dbReference type="EMBL" id="CP081864">
    <property type="protein sequence ID" value="QZN94231.1"/>
    <property type="molecule type" value="Genomic_DNA"/>
</dbReference>
<dbReference type="RefSeq" id="WP_222157358.1">
    <property type="nucleotide sequence ID" value="NZ_CP081864.1"/>
</dbReference>
<reference evidence="1 2" key="1">
    <citation type="submission" date="2021-08" db="EMBL/GenBank/DDBJ databases">
        <title>Culture and genomic analysis of Symbiopectobacterium purcellii sp. nov. gen. nov., isolated from the leafhopper Empoasca decipiens.</title>
        <authorList>
            <person name="Nadal-Jimenez P."/>
            <person name="Siozios S."/>
            <person name="Halliday N."/>
            <person name="Camara M."/>
            <person name="Hurst G.D.D."/>
        </authorList>
    </citation>
    <scope>NUCLEOTIDE SEQUENCE [LARGE SCALE GENOMIC DNA]</scope>
    <source>
        <strain evidence="1 2">SyEd1</strain>
    </source>
</reference>
<protein>
    <recommendedName>
        <fullName evidence="3">LuxR family transcriptional regulator</fullName>
    </recommendedName>
</protein>
<dbReference type="Proteomes" id="UP000825886">
    <property type="component" value="Chromosome"/>
</dbReference>
<keyword evidence="2" id="KW-1185">Reference proteome</keyword>
<proteinExistence type="predicted"/>
<evidence type="ECO:0000313" key="1">
    <source>
        <dbReference type="EMBL" id="QZN94231.1"/>
    </source>
</evidence>
<accession>A0ABX9AIY7</accession>
<evidence type="ECO:0000313" key="2">
    <source>
        <dbReference type="Proteomes" id="UP000825886"/>
    </source>
</evidence>